<dbReference type="AlphaFoldDB" id="A0A917BRB8"/>
<proteinExistence type="predicted"/>
<protein>
    <recommendedName>
        <fullName evidence="2">SPOR domain-containing protein</fullName>
    </recommendedName>
</protein>
<dbReference type="SUPFAM" id="SSF110997">
    <property type="entry name" value="Sporulation related repeat"/>
    <property type="match status" value="1"/>
</dbReference>
<feature type="region of interest" description="Disordered" evidence="1">
    <location>
        <begin position="1"/>
        <end position="31"/>
    </location>
</feature>
<dbReference type="InterPro" id="IPR007730">
    <property type="entry name" value="SPOR-like_dom"/>
</dbReference>
<name>A0A917BRB8_9PROT</name>
<feature type="region of interest" description="Disordered" evidence="1">
    <location>
        <begin position="71"/>
        <end position="257"/>
    </location>
</feature>
<dbReference type="RefSeq" id="WP_188659904.1">
    <property type="nucleotide sequence ID" value="NZ_BMHV01000001.1"/>
</dbReference>
<evidence type="ECO:0000313" key="3">
    <source>
        <dbReference type="EMBL" id="GGF51620.1"/>
    </source>
</evidence>
<dbReference type="GO" id="GO:0042834">
    <property type="term" value="F:peptidoglycan binding"/>
    <property type="evidence" value="ECO:0007669"/>
    <property type="project" value="InterPro"/>
</dbReference>
<keyword evidence="4" id="KW-1185">Reference proteome</keyword>
<dbReference type="Pfam" id="PF05036">
    <property type="entry name" value="SPOR"/>
    <property type="match status" value="1"/>
</dbReference>
<feature type="compositionally biased region" description="Polar residues" evidence="1">
    <location>
        <begin position="143"/>
        <end position="155"/>
    </location>
</feature>
<accession>A0A917BRB8</accession>
<evidence type="ECO:0000313" key="4">
    <source>
        <dbReference type="Proteomes" id="UP000632498"/>
    </source>
</evidence>
<dbReference type="Proteomes" id="UP000632498">
    <property type="component" value="Unassembled WGS sequence"/>
</dbReference>
<feature type="compositionally biased region" description="Basic and acidic residues" evidence="1">
    <location>
        <begin position="89"/>
        <end position="118"/>
    </location>
</feature>
<organism evidence="3 4">
    <name type="scientific">Terasakiella brassicae</name>
    <dbReference type="NCBI Taxonomy" id="1634917"/>
    <lineage>
        <taxon>Bacteria</taxon>
        <taxon>Pseudomonadati</taxon>
        <taxon>Pseudomonadota</taxon>
        <taxon>Alphaproteobacteria</taxon>
        <taxon>Rhodospirillales</taxon>
        <taxon>Terasakiellaceae</taxon>
        <taxon>Terasakiella</taxon>
    </lineage>
</organism>
<dbReference type="Gene3D" id="3.30.70.1070">
    <property type="entry name" value="Sporulation related repeat"/>
    <property type="match status" value="1"/>
</dbReference>
<gene>
    <name evidence="3" type="ORF">GCM10011332_01010</name>
</gene>
<dbReference type="PROSITE" id="PS51724">
    <property type="entry name" value="SPOR"/>
    <property type="match status" value="1"/>
</dbReference>
<evidence type="ECO:0000259" key="2">
    <source>
        <dbReference type="PROSITE" id="PS51724"/>
    </source>
</evidence>
<comment type="caution">
    <text evidence="3">The sequence shown here is derived from an EMBL/GenBank/DDBJ whole genome shotgun (WGS) entry which is preliminary data.</text>
</comment>
<reference evidence="3" key="2">
    <citation type="submission" date="2020-09" db="EMBL/GenBank/DDBJ databases">
        <authorList>
            <person name="Sun Q."/>
            <person name="Zhou Y."/>
        </authorList>
    </citation>
    <scope>NUCLEOTIDE SEQUENCE</scope>
    <source>
        <strain evidence="3">CGMCC 1.15254</strain>
    </source>
</reference>
<sequence length="351" mass="37818">MPHRDDFDDDLMDPSSDAYDYKPVSSNEGGGGKAVKLLVAATVIAGLAGGAWYFVGIGAQNHDDVPLVRATDSPTKEKPDDPGGMAVPNRDKTVYDRVAGDNTEPKLERLLPRAEQPLDKPVQSIPLPDMETPLTPSEDVAATDTTEQATQSETPTPALPEVPSEDLAKNISEPAPAPVQIDDPNSPRALVKRGIEEATTPEDEPENSPQNAPTQQDKEDLNAKIAEALGEETQVEQPTPAPAPKTAMAKVEEKPKTIPSEIKPLDQAGYILQLLSSKSESGVQSTWDKIKAKNTDIIGDLPVHIVKADLGPEKGIYYRLRLGPVQTADKAKSLCAQFKKRKVGCFIVKVR</sequence>
<dbReference type="EMBL" id="BMHV01000001">
    <property type="protein sequence ID" value="GGF51620.1"/>
    <property type="molecule type" value="Genomic_DNA"/>
</dbReference>
<dbReference type="InterPro" id="IPR036680">
    <property type="entry name" value="SPOR-like_sf"/>
</dbReference>
<evidence type="ECO:0000256" key="1">
    <source>
        <dbReference type="SAM" id="MobiDB-lite"/>
    </source>
</evidence>
<reference evidence="3" key="1">
    <citation type="journal article" date="2014" name="Int. J. Syst. Evol. Microbiol.">
        <title>Complete genome sequence of Corynebacterium casei LMG S-19264T (=DSM 44701T), isolated from a smear-ripened cheese.</title>
        <authorList>
            <consortium name="US DOE Joint Genome Institute (JGI-PGF)"/>
            <person name="Walter F."/>
            <person name="Albersmeier A."/>
            <person name="Kalinowski J."/>
            <person name="Ruckert C."/>
        </authorList>
    </citation>
    <scope>NUCLEOTIDE SEQUENCE</scope>
    <source>
        <strain evidence="3">CGMCC 1.15254</strain>
    </source>
</reference>
<feature type="domain" description="SPOR" evidence="2">
    <location>
        <begin position="264"/>
        <end position="351"/>
    </location>
</feature>